<protein>
    <submittedName>
        <fullName evidence="2">PO11 protein</fullName>
    </submittedName>
</protein>
<proteinExistence type="predicted"/>
<dbReference type="PANTHER" id="PTHR19446">
    <property type="entry name" value="REVERSE TRANSCRIPTASES"/>
    <property type="match status" value="1"/>
</dbReference>
<feature type="compositionally biased region" description="Polar residues" evidence="1">
    <location>
        <begin position="306"/>
        <end position="322"/>
    </location>
</feature>
<comment type="caution">
    <text evidence="2">The sequence shown here is derived from an EMBL/GenBank/DDBJ whole genome shotgun (WGS) entry which is preliminary data.</text>
</comment>
<gene>
    <name evidence="2" type="primary">Po11_4</name>
    <name evidence="2" type="ORF">G6Z78_0012494</name>
</gene>
<feature type="region of interest" description="Disordered" evidence="1">
    <location>
        <begin position="1"/>
        <end position="49"/>
    </location>
</feature>
<organism evidence="2 3">
    <name type="scientific">Pseudoatta argentina</name>
    <dbReference type="NCBI Taxonomy" id="621737"/>
    <lineage>
        <taxon>Eukaryota</taxon>
        <taxon>Metazoa</taxon>
        <taxon>Ecdysozoa</taxon>
        <taxon>Arthropoda</taxon>
        <taxon>Hexapoda</taxon>
        <taxon>Insecta</taxon>
        <taxon>Pterygota</taxon>
        <taxon>Neoptera</taxon>
        <taxon>Endopterygota</taxon>
        <taxon>Hymenoptera</taxon>
        <taxon>Apocrita</taxon>
        <taxon>Aculeata</taxon>
        <taxon>Formicoidea</taxon>
        <taxon>Formicidae</taxon>
        <taxon>Myrmicinae</taxon>
        <taxon>Pseudoatta</taxon>
    </lineage>
</organism>
<feature type="compositionally biased region" description="Polar residues" evidence="1">
    <location>
        <begin position="1"/>
        <end position="10"/>
    </location>
</feature>
<feature type="non-terminal residue" evidence="2">
    <location>
        <position position="1"/>
    </location>
</feature>
<evidence type="ECO:0000313" key="2">
    <source>
        <dbReference type="EMBL" id="KAG5321626.1"/>
    </source>
</evidence>
<feature type="compositionally biased region" description="Basic and acidic residues" evidence="1">
    <location>
        <begin position="12"/>
        <end position="30"/>
    </location>
</feature>
<feature type="region of interest" description="Disordered" evidence="1">
    <location>
        <begin position="261"/>
        <end position="337"/>
    </location>
</feature>
<evidence type="ECO:0000256" key="1">
    <source>
        <dbReference type="SAM" id="MobiDB-lite"/>
    </source>
</evidence>
<feature type="non-terminal residue" evidence="2">
    <location>
        <position position="727"/>
    </location>
</feature>
<keyword evidence="3" id="KW-1185">Reference proteome</keyword>
<accession>A0A836FBB6</accession>
<dbReference type="Proteomes" id="UP000668214">
    <property type="component" value="Unassembled WGS sequence"/>
</dbReference>
<dbReference type="EMBL" id="JAANIA010001121">
    <property type="protein sequence ID" value="KAG5321626.1"/>
    <property type="molecule type" value="Genomic_DNA"/>
</dbReference>
<reference evidence="2" key="1">
    <citation type="submission" date="2020-02" db="EMBL/GenBank/DDBJ databases">
        <title>Relaxed selection underlies rapid genomic changes in the transitions from sociality to social parasitism in ants.</title>
        <authorList>
            <person name="Bi X."/>
        </authorList>
    </citation>
    <scope>NUCLEOTIDE SEQUENCE</scope>
    <source>
        <strain evidence="2">BGI-DK2014c</strain>
        <tissue evidence="2">Whole body</tissue>
    </source>
</reference>
<evidence type="ECO:0000313" key="3">
    <source>
        <dbReference type="Proteomes" id="UP000668214"/>
    </source>
</evidence>
<dbReference type="AlphaFoldDB" id="A0A836FBB6"/>
<sequence>MSSSSYNLIKNNVEETRSTKSVETEGRSDLSENPPRLRPGLASSKVGARVEAATSEGALSRVGSTASLGSLEGESRKRVAEFMVSSSDSEGEFSKRSRGRPALNPEHAGKFTAEARARKADKAKARKLKGDHRAIVDPEIEPSSTSVRRANKKAVELALEFDKQPICAVAAGATRELATIAKSVERSKNIRGDIVRDMWTSCTKLSAALTSVLARTSDGNLAADKDGQSDECSGSGAWAEERRRLNQELVLLRSRVAVMNRDRGKSASRGTSGKDRTPGLEGDSTMECSDLDSSTGARSPIRTRSRTATAEGTTAPPRQTLKSAKAPVRVSRPSKTAEIRRRAKADAWRELVFFLDRDPWGRPYKIVTKQFRPWAPPITETLDAQFLDDVVTALFPTSEKDIPERVGRPSGWTEELSVTGEEMVKAFARLKGRPRAPGPSGIHGRVWLVAAPIVGGRLRRLFTSCLRDGIFPRSWKTARLVLLRKEGKPAESPSAYRPICLLDDAGKLLERVIAARIVRHLSPFNSVPWGRVVGALRGHHLLPPFLVAIIEDYFRDRQLKFYDKMGLQQLRAVSCGVPQGSVLGPPPGCHVVCFANDTLVVAGGPTWEKRAVGSANVAVACVIGSIKELSLRVDKQAKLVFLSSFRTKCIPFALADDEKQRKQNSEKIYLNHHSWHCGVSGVPRLLCLIAAAILTHLGLFNLLEREEQLSNYKQVALQVPFSNNKEP</sequence>
<name>A0A836FBB6_9HYME</name>
<feature type="region of interest" description="Disordered" evidence="1">
    <location>
        <begin position="83"/>
        <end position="109"/>
    </location>
</feature>